<dbReference type="Proteomes" id="UP001335737">
    <property type="component" value="Unassembled WGS sequence"/>
</dbReference>
<sequence>MKYSYLECLAQLGVGGAHPGGLQLTKEMLEEELIDESMSILDVGCGTGQTSAYIAKTYSSYVTSLDNNEVMVDKAKKRFTSAGLPIEVIKGNAEKLPFNDNHFDMVLSESVVSFTNASLTLQEIKRVLKPGGIMLAVEMVLNTSLAKEEIDSLNNFYGFTQLLTEPEWDTCFQKAGFKEISIKKYTKQIDVDDLQNAPDFSLSEDIDEMYFELLEKHEYLTKANKDILGFRVFRCC</sequence>
<dbReference type="PANTHER" id="PTHR44068">
    <property type="entry name" value="ZGC:194242"/>
    <property type="match status" value="1"/>
</dbReference>
<evidence type="ECO:0000313" key="4">
    <source>
        <dbReference type="Proteomes" id="UP001335737"/>
    </source>
</evidence>
<dbReference type="CDD" id="cd02440">
    <property type="entry name" value="AdoMet_MTases"/>
    <property type="match status" value="1"/>
</dbReference>
<dbReference type="InterPro" id="IPR029063">
    <property type="entry name" value="SAM-dependent_MTases_sf"/>
</dbReference>
<dbReference type="EC" id="2.1.1.-" evidence="3"/>
<feature type="domain" description="Methyltransferase type 11" evidence="2">
    <location>
        <begin position="41"/>
        <end position="135"/>
    </location>
</feature>
<gene>
    <name evidence="3" type="ORF">QGM71_13800</name>
</gene>
<dbReference type="InterPro" id="IPR050447">
    <property type="entry name" value="Erg6_SMT_methyltransf"/>
</dbReference>
<dbReference type="RefSeq" id="WP_327608138.1">
    <property type="nucleotide sequence ID" value="NZ_JARZFX010000007.1"/>
</dbReference>
<dbReference type="GO" id="GO:0008168">
    <property type="term" value="F:methyltransferase activity"/>
    <property type="evidence" value="ECO:0007669"/>
    <property type="project" value="UniProtKB-KW"/>
</dbReference>
<dbReference type="GO" id="GO:0032259">
    <property type="term" value="P:methylation"/>
    <property type="evidence" value="ECO:0007669"/>
    <property type="project" value="UniProtKB-KW"/>
</dbReference>
<keyword evidence="4" id="KW-1185">Reference proteome</keyword>
<evidence type="ECO:0000259" key="2">
    <source>
        <dbReference type="Pfam" id="PF08241"/>
    </source>
</evidence>
<proteinExistence type="predicted"/>
<dbReference type="Pfam" id="PF08241">
    <property type="entry name" value="Methyltransf_11"/>
    <property type="match status" value="1"/>
</dbReference>
<dbReference type="SUPFAM" id="SSF53335">
    <property type="entry name" value="S-adenosyl-L-methionine-dependent methyltransferases"/>
    <property type="match status" value="1"/>
</dbReference>
<keyword evidence="1 3" id="KW-0808">Transferase</keyword>
<evidence type="ECO:0000256" key="1">
    <source>
        <dbReference type="ARBA" id="ARBA00022679"/>
    </source>
</evidence>
<dbReference type="Gene3D" id="3.40.50.150">
    <property type="entry name" value="Vaccinia Virus protein VP39"/>
    <property type="match status" value="1"/>
</dbReference>
<keyword evidence="3" id="KW-0489">Methyltransferase</keyword>
<name>A0ABU6KH94_9BACI</name>
<protein>
    <submittedName>
        <fullName evidence="3">Class I SAM-dependent methyltransferase</fullName>
        <ecNumber evidence="3">2.1.1.-</ecNumber>
    </submittedName>
</protein>
<dbReference type="EMBL" id="JARZFX010000007">
    <property type="protein sequence ID" value="MEC5424570.1"/>
    <property type="molecule type" value="Genomic_DNA"/>
</dbReference>
<reference evidence="3 4" key="1">
    <citation type="journal article" date="2024" name="Int. J. Syst. Evol. Microbiol.">
        <title>Virgibacillus tibetensis sp. nov., isolated from salt lake on the Tibetan Plateau of China.</title>
        <authorList>
            <person name="Phurbu D."/>
            <person name="Liu Z.-X."/>
            <person name="Wang R."/>
            <person name="Zheng Y.-Y."/>
            <person name="Liu H.-C."/>
            <person name="Zhou Y.-G."/>
            <person name="Yu Y.-J."/>
            <person name="Li A.-H."/>
        </authorList>
    </citation>
    <scope>NUCLEOTIDE SEQUENCE [LARGE SCALE GENOMIC DNA]</scope>
    <source>
        <strain evidence="3 4">C22-A2</strain>
    </source>
</reference>
<dbReference type="PANTHER" id="PTHR44068:SF11">
    <property type="entry name" value="GERANYL DIPHOSPHATE 2-C-METHYLTRANSFERASE"/>
    <property type="match status" value="1"/>
</dbReference>
<accession>A0ABU6KH94</accession>
<evidence type="ECO:0000313" key="3">
    <source>
        <dbReference type="EMBL" id="MEC5424570.1"/>
    </source>
</evidence>
<dbReference type="InterPro" id="IPR013216">
    <property type="entry name" value="Methyltransf_11"/>
</dbReference>
<comment type="caution">
    <text evidence="3">The sequence shown here is derived from an EMBL/GenBank/DDBJ whole genome shotgun (WGS) entry which is preliminary data.</text>
</comment>
<organism evidence="3 4">
    <name type="scientific">Virgibacillus tibetensis</name>
    <dbReference type="NCBI Taxonomy" id="3042313"/>
    <lineage>
        <taxon>Bacteria</taxon>
        <taxon>Bacillati</taxon>
        <taxon>Bacillota</taxon>
        <taxon>Bacilli</taxon>
        <taxon>Bacillales</taxon>
        <taxon>Bacillaceae</taxon>
        <taxon>Virgibacillus</taxon>
    </lineage>
</organism>